<proteinExistence type="predicted"/>
<accession>A0A024TBM0</accession>
<protein>
    <recommendedName>
        <fullName evidence="2">Transposase Synechocystis PCC 6803 domain-containing protein</fullName>
    </recommendedName>
</protein>
<gene>
    <name evidence="1" type="ORF">H310_13962</name>
</gene>
<dbReference type="EMBL" id="KI914010">
    <property type="protein sequence ID" value="ETV91413.1"/>
    <property type="molecule type" value="Genomic_DNA"/>
</dbReference>
<evidence type="ECO:0008006" key="2">
    <source>
        <dbReference type="Google" id="ProtNLM"/>
    </source>
</evidence>
<evidence type="ECO:0000313" key="1">
    <source>
        <dbReference type="EMBL" id="ETV91413.1"/>
    </source>
</evidence>
<reference evidence="1" key="1">
    <citation type="submission" date="2013-12" db="EMBL/GenBank/DDBJ databases">
        <title>The Genome Sequence of Aphanomyces invadans NJM9701.</title>
        <authorList>
            <consortium name="The Broad Institute Genomics Platform"/>
            <person name="Russ C."/>
            <person name="Tyler B."/>
            <person name="van West P."/>
            <person name="Dieguez-Uribeondo J."/>
            <person name="Young S.K."/>
            <person name="Zeng Q."/>
            <person name="Gargeya S."/>
            <person name="Fitzgerald M."/>
            <person name="Abouelleil A."/>
            <person name="Alvarado L."/>
            <person name="Chapman S.B."/>
            <person name="Gainer-Dewar J."/>
            <person name="Goldberg J."/>
            <person name="Griggs A."/>
            <person name="Gujja S."/>
            <person name="Hansen M."/>
            <person name="Howarth C."/>
            <person name="Imamovic A."/>
            <person name="Ireland A."/>
            <person name="Larimer J."/>
            <person name="McCowan C."/>
            <person name="Murphy C."/>
            <person name="Pearson M."/>
            <person name="Poon T.W."/>
            <person name="Priest M."/>
            <person name="Roberts A."/>
            <person name="Saif S."/>
            <person name="Shea T."/>
            <person name="Sykes S."/>
            <person name="Wortman J."/>
            <person name="Nusbaum C."/>
            <person name="Birren B."/>
        </authorList>
    </citation>
    <scope>NUCLEOTIDE SEQUENCE [LARGE SCALE GENOMIC DNA]</scope>
    <source>
        <strain evidence="1">NJM9701</strain>
    </source>
</reference>
<dbReference type="RefSeq" id="XP_008879865.1">
    <property type="nucleotide sequence ID" value="XM_008881643.1"/>
</dbReference>
<dbReference type="GeneID" id="20091012"/>
<name>A0A024TBM0_9STRA</name>
<dbReference type="AlphaFoldDB" id="A0A024TBM0"/>
<dbReference type="OrthoDB" id="121647at2759"/>
<sequence length="116" mass="13402">MQPRDVDRLSVRKIILAAAIAHEDWKLLARMFGVNECTASNWITTARKREEWAPDRAQWGGKRHQKIYEHHVERILEAVSVTPDMTLEEMASIVATDFRVIVTATWRTCRSVLDTV</sequence>
<dbReference type="InterPro" id="IPR009057">
    <property type="entry name" value="Homeodomain-like_sf"/>
</dbReference>
<dbReference type="VEuPathDB" id="FungiDB:H310_13962"/>
<dbReference type="SUPFAM" id="SSF46689">
    <property type="entry name" value="Homeodomain-like"/>
    <property type="match status" value="1"/>
</dbReference>
<organism evidence="1">
    <name type="scientific">Aphanomyces invadans</name>
    <dbReference type="NCBI Taxonomy" id="157072"/>
    <lineage>
        <taxon>Eukaryota</taxon>
        <taxon>Sar</taxon>
        <taxon>Stramenopiles</taxon>
        <taxon>Oomycota</taxon>
        <taxon>Saprolegniomycetes</taxon>
        <taxon>Saprolegniales</taxon>
        <taxon>Verrucalvaceae</taxon>
        <taxon>Aphanomyces</taxon>
    </lineage>
</organism>